<dbReference type="SUPFAM" id="SSF52540">
    <property type="entry name" value="P-loop containing nucleoside triphosphate hydrolases"/>
    <property type="match status" value="1"/>
</dbReference>
<dbReference type="PROSITE" id="PS51787">
    <property type="entry name" value="LON_N"/>
    <property type="match status" value="1"/>
</dbReference>
<dbReference type="InterPro" id="IPR027065">
    <property type="entry name" value="Lon_Prtase"/>
</dbReference>
<gene>
    <name evidence="8" type="ORF">S01H1_33196</name>
</gene>
<dbReference type="InterPro" id="IPR003111">
    <property type="entry name" value="Lon_prtase_N"/>
</dbReference>
<evidence type="ECO:0000259" key="7">
    <source>
        <dbReference type="PROSITE" id="PS51787"/>
    </source>
</evidence>
<keyword evidence="1" id="KW-0645">Protease</keyword>
<evidence type="ECO:0000256" key="3">
    <source>
        <dbReference type="ARBA" id="ARBA00022801"/>
    </source>
</evidence>
<dbReference type="GO" id="GO:0004176">
    <property type="term" value="F:ATP-dependent peptidase activity"/>
    <property type="evidence" value="ECO:0007669"/>
    <property type="project" value="InterPro"/>
</dbReference>
<sequence>SDVEYPTDTCERSNELTALMRQALEKFESYIKLSRRISVDTITLFRQLEDPSKLADAIAPNIIVRIGDRQSLLETVAPKARLEKLVKLLNSEIEILNIEQQIHTRVSSQIEKNQKEYYLTEQMKAIKKELHQKDDFAKEIDEMRERIKQAKMSPEAEGAAEKELNRLSKMMPFSPETTVSRTYLDWLCGLPWAKRTQDMLDIEKARRILDEDHYGLKKPKERVLEYIAVRKLTKKIKGPILCFVGPPGVGKTSIARSIARAIGRKFVRMSLGG</sequence>
<dbReference type="GO" id="GO:0006515">
    <property type="term" value="P:protein quality control for misfolded or incompletely synthesized proteins"/>
    <property type="evidence" value="ECO:0007669"/>
    <property type="project" value="TreeGrafter"/>
</dbReference>
<evidence type="ECO:0000256" key="6">
    <source>
        <dbReference type="SAM" id="Coils"/>
    </source>
</evidence>
<dbReference type="Gene3D" id="1.20.5.5270">
    <property type="match status" value="1"/>
</dbReference>
<dbReference type="GO" id="GO:0004252">
    <property type="term" value="F:serine-type endopeptidase activity"/>
    <property type="evidence" value="ECO:0007669"/>
    <property type="project" value="InterPro"/>
</dbReference>
<dbReference type="GO" id="GO:0016887">
    <property type="term" value="F:ATP hydrolysis activity"/>
    <property type="evidence" value="ECO:0007669"/>
    <property type="project" value="InterPro"/>
</dbReference>
<dbReference type="InterPro" id="IPR003959">
    <property type="entry name" value="ATPase_AAA_core"/>
</dbReference>
<name>X0UU18_9ZZZZ</name>
<keyword evidence="2" id="KW-0547">Nucleotide-binding</keyword>
<reference evidence="8" key="1">
    <citation type="journal article" date="2014" name="Front. Microbiol.">
        <title>High frequency of phylogenetically diverse reductive dehalogenase-homologous genes in deep subseafloor sedimentary metagenomes.</title>
        <authorList>
            <person name="Kawai M."/>
            <person name="Futagami T."/>
            <person name="Toyoda A."/>
            <person name="Takaki Y."/>
            <person name="Nishi S."/>
            <person name="Hori S."/>
            <person name="Arai W."/>
            <person name="Tsubouchi T."/>
            <person name="Morono Y."/>
            <person name="Uchiyama I."/>
            <person name="Ito T."/>
            <person name="Fujiyama A."/>
            <person name="Inagaki F."/>
            <person name="Takami H."/>
        </authorList>
    </citation>
    <scope>NUCLEOTIDE SEQUENCE</scope>
    <source>
        <strain evidence="8">Expedition CK06-06</strain>
    </source>
</reference>
<feature type="non-terminal residue" evidence="8">
    <location>
        <position position="1"/>
    </location>
</feature>
<proteinExistence type="predicted"/>
<keyword evidence="3" id="KW-0378">Hydrolase</keyword>
<dbReference type="AlphaFoldDB" id="X0UU18"/>
<protein>
    <recommendedName>
        <fullName evidence="7">Lon N-terminal domain-containing protein</fullName>
    </recommendedName>
</protein>
<dbReference type="Pfam" id="PF00004">
    <property type="entry name" value="AAA"/>
    <property type="match status" value="1"/>
</dbReference>
<dbReference type="GO" id="GO:0005524">
    <property type="term" value="F:ATP binding"/>
    <property type="evidence" value="ECO:0007669"/>
    <property type="project" value="UniProtKB-KW"/>
</dbReference>
<dbReference type="Gene3D" id="1.20.58.1480">
    <property type="match status" value="1"/>
</dbReference>
<comment type="caution">
    <text evidence="8">The sequence shown here is derived from an EMBL/GenBank/DDBJ whole genome shotgun (WGS) entry which is preliminary data.</text>
</comment>
<evidence type="ECO:0000256" key="1">
    <source>
        <dbReference type="ARBA" id="ARBA00022670"/>
    </source>
</evidence>
<keyword evidence="6" id="KW-0175">Coiled coil</keyword>
<dbReference type="Gene3D" id="3.40.50.300">
    <property type="entry name" value="P-loop containing nucleotide triphosphate hydrolases"/>
    <property type="match status" value="1"/>
</dbReference>
<dbReference type="InterPro" id="IPR015947">
    <property type="entry name" value="PUA-like_sf"/>
</dbReference>
<evidence type="ECO:0000256" key="4">
    <source>
        <dbReference type="ARBA" id="ARBA00022825"/>
    </source>
</evidence>
<dbReference type="InterPro" id="IPR027417">
    <property type="entry name" value="P-loop_NTPase"/>
</dbReference>
<feature type="domain" description="Lon N-terminal" evidence="7">
    <location>
        <begin position="1"/>
        <end position="93"/>
    </location>
</feature>
<dbReference type="FunFam" id="1.20.5.5270:FF:000002">
    <property type="entry name" value="Lon protease homolog"/>
    <property type="match status" value="1"/>
</dbReference>
<keyword evidence="5" id="KW-0067">ATP-binding</keyword>
<dbReference type="Pfam" id="PF02190">
    <property type="entry name" value="LON_substr_bdg"/>
    <property type="match status" value="1"/>
</dbReference>
<dbReference type="SUPFAM" id="SSF88697">
    <property type="entry name" value="PUA domain-like"/>
    <property type="match status" value="1"/>
</dbReference>
<feature type="coiled-coil region" evidence="6">
    <location>
        <begin position="126"/>
        <end position="153"/>
    </location>
</feature>
<evidence type="ECO:0000313" key="8">
    <source>
        <dbReference type="EMBL" id="GAG09225.1"/>
    </source>
</evidence>
<organism evidence="8">
    <name type="scientific">marine sediment metagenome</name>
    <dbReference type="NCBI Taxonomy" id="412755"/>
    <lineage>
        <taxon>unclassified sequences</taxon>
        <taxon>metagenomes</taxon>
        <taxon>ecological metagenomes</taxon>
    </lineage>
</organism>
<evidence type="ECO:0000256" key="2">
    <source>
        <dbReference type="ARBA" id="ARBA00022741"/>
    </source>
</evidence>
<accession>X0UU18</accession>
<dbReference type="EMBL" id="BARS01020606">
    <property type="protein sequence ID" value="GAG09225.1"/>
    <property type="molecule type" value="Genomic_DNA"/>
</dbReference>
<evidence type="ECO:0000256" key="5">
    <source>
        <dbReference type="ARBA" id="ARBA00022840"/>
    </source>
</evidence>
<dbReference type="PANTHER" id="PTHR43718">
    <property type="entry name" value="LON PROTEASE"/>
    <property type="match status" value="1"/>
</dbReference>
<keyword evidence="4" id="KW-0720">Serine protease</keyword>
<feature type="non-terminal residue" evidence="8">
    <location>
        <position position="273"/>
    </location>
</feature>
<dbReference type="PANTHER" id="PTHR43718:SF2">
    <property type="entry name" value="LON PROTEASE HOMOLOG, MITOCHONDRIAL"/>
    <property type="match status" value="1"/>
</dbReference>